<keyword evidence="12" id="KW-1185">Reference proteome</keyword>
<evidence type="ECO:0000256" key="4">
    <source>
        <dbReference type="ARBA" id="ARBA00022448"/>
    </source>
</evidence>
<organism evidence="11 12">
    <name type="scientific">Legionella geestiana</name>
    <dbReference type="NCBI Taxonomy" id="45065"/>
    <lineage>
        <taxon>Bacteria</taxon>
        <taxon>Pseudomonadati</taxon>
        <taxon>Pseudomonadota</taxon>
        <taxon>Gammaproteobacteria</taxon>
        <taxon>Legionellales</taxon>
        <taxon>Legionellaceae</taxon>
        <taxon>Legionella</taxon>
    </lineage>
</organism>
<dbReference type="GO" id="GO:0015031">
    <property type="term" value="P:protein transport"/>
    <property type="evidence" value="ECO:0007669"/>
    <property type="project" value="UniProtKB-KW"/>
</dbReference>
<keyword evidence="9" id="KW-0811">Translocation</keyword>
<dbReference type="Proteomes" id="UP000054785">
    <property type="component" value="Unassembled WGS sequence"/>
</dbReference>
<protein>
    <recommendedName>
        <fullName evidence="3">Sec translocon accessory complex subunit YajC</fullName>
    </recommendedName>
</protein>
<accession>A0A0W0TW99</accession>
<comment type="similarity">
    <text evidence="2">Belongs to the YajC family.</text>
</comment>
<dbReference type="NCBIfam" id="TIGR00739">
    <property type="entry name" value="yajC"/>
    <property type="match status" value="1"/>
</dbReference>
<dbReference type="InterPro" id="IPR003849">
    <property type="entry name" value="Preprotein_translocase_YajC"/>
</dbReference>
<dbReference type="GO" id="GO:0005886">
    <property type="term" value="C:plasma membrane"/>
    <property type="evidence" value="ECO:0007669"/>
    <property type="project" value="UniProtKB-SubCell"/>
</dbReference>
<evidence type="ECO:0000256" key="7">
    <source>
        <dbReference type="ARBA" id="ARBA00022927"/>
    </source>
</evidence>
<dbReference type="AlphaFoldDB" id="A0A0W0TW99"/>
<dbReference type="PATRIC" id="fig|45065.4.peg.1221"/>
<dbReference type="PRINTS" id="PR01853">
    <property type="entry name" value="YAJCTRNLCASE"/>
</dbReference>
<dbReference type="Pfam" id="PF02699">
    <property type="entry name" value="YajC"/>
    <property type="match status" value="1"/>
</dbReference>
<sequence length="111" mass="12036">MGLFVSDALAATATGTAAQPDGTFSMIMVVVIFVLFYFMLIRPQNKRAKEHRELVSKLQKGDEIVTSGGFLGSVVDLNDQYLKVRLAEGMDVMLQRGAVSSVLPKGTLKSL</sequence>
<gene>
    <name evidence="11" type="primary">yajC</name>
    <name evidence="11" type="ORF">Lgee_1136</name>
</gene>
<keyword evidence="4" id="KW-0813">Transport</keyword>
<dbReference type="RefSeq" id="WP_028386701.1">
    <property type="nucleotide sequence ID" value="NZ_CAAAHN010000025.1"/>
</dbReference>
<evidence type="ECO:0000256" key="5">
    <source>
        <dbReference type="ARBA" id="ARBA00022475"/>
    </source>
</evidence>
<keyword evidence="7" id="KW-0653">Protein transport</keyword>
<keyword evidence="8" id="KW-1133">Transmembrane helix</keyword>
<evidence type="ECO:0000256" key="3">
    <source>
        <dbReference type="ARBA" id="ARBA00014962"/>
    </source>
</evidence>
<evidence type="ECO:0000313" key="12">
    <source>
        <dbReference type="Proteomes" id="UP000054785"/>
    </source>
</evidence>
<reference evidence="11 12" key="1">
    <citation type="submission" date="2015-11" db="EMBL/GenBank/DDBJ databases">
        <title>Genomic analysis of 38 Legionella species identifies large and diverse effector repertoires.</title>
        <authorList>
            <person name="Burstein D."/>
            <person name="Amaro F."/>
            <person name="Zusman T."/>
            <person name="Lifshitz Z."/>
            <person name="Cohen O."/>
            <person name="Gilbert J.A."/>
            <person name="Pupko T."/>
            <person name="Shuman H.A."/>
            <person name="Segal G."/>
        </authorList>
    </citation>
    <scope>NUCLEOTIDE SEQUENCE [LARGE SCALE GENOMIC DNA]</scope>
    <source>
        <strain evidence="11 12">ATCC 49504</strain>
    </source>
</reference>
<evidence type="ECO:0000256" key="1">
    <source>
        <dbReference type="ARBA" id="ARBA00004162"/>
    </source>
</evidence>
<evidence type="ECO:0000256" key="8">
    <source>
        <dbReference type="ARBA" id="ARBA00022989"/>
    </source>
</evidence>
<dbReference type="PANTHER" id="PTHR33909:SF1">
    <property type="entry name" value="SEC TRANSLOCON ACCESSORY COMPLEX SUBUNIT YAJC"/>
    <property type="match status" value="1"/>
</dbReference>
<keyword evidence="10" id="KW-0472">Membrane</keyword>
<evidence type="ECO:0000256" key="9">
    <source>
        <dbReference type="ARBA" id="ARBA00023010"/>
    </source>
</evidence>
<dbReference type="SMART" id="SM01323">
    <property type="entry name" value="YajC"/>
    <property type="match status" value="1"/>
</dbReference>
<evidence type="ECO:0000313" key="11">
    <source>
        <dbReference type="EMBL" id="KTC99881.1"/>
    </source>
</evidence>
<keyword evidence="6" id="KW-0812">Transmembrane</keyword>
<evidence type="ECO:0000256" key="10">
    <source>
        <dbReference type="ARBA" id="ARBA00023136"/>
    </source>
</evidence>
<proteinExistence type="inferred from homology"/>
<dbReference type="PANTHER" id="PTHR33909">
    <property type="entry name" value="SEC TRANSLOCON ACCESSORY COMPLEX SUBUNIT YAJC"/>
    <property type="match status" value="1"/>
</dbReference>
<dbReference type="STRING" id="45065.Lgee_1136"/>
<name>A0A0W0TW99_9GAMM</name>
<dbReference type="OrthoDB" id="9811406at2"/>
<comment type="subcellular location">
    <subcellularLocation>
        <location evidence="1">Cell membrane</location>
        <topology evidence="1">Single-pass membrane protein</topology>
    </subcellularLocation>
</comment>
<evidence type="ECO:0000256" key="2">
    <source>
        <dbReference type="ARBA" id="ARBA00006742"/>
    </source>
</evidence>
<comment type="caution">
    <text evidence="11">The sequence shown here is derived from an EMBL/GenBank/DDBJ whole genome shotgun (WGS) entry which is preliminary data.</text>
</comment>
<keyword evidence="5" id="KW-1003">Cell membrane</keyword>
<evidence type="ECO:0000256" key="6">
    <source>
        <dbReference type="ARBA" id="ARBA00022692"/>
    </source>
</evidence>
<dbReference type="EMBL" id="LNYC01000043">
    <property type="protein sequence ID" value="KTC99881.1"/>
    <property type="molecule type" value="Genomic_DNA"/>
</dbReference>